<dbReference type="Gene3D" id="3.30.70.580">
    <property type="entry name" value="Pseudouridine synthase I, catalytic domain, N-terminal subdomain"/>
    <property type="match status" value="1"/>
</dbReference>
<comment type="catalytic activity">
    <reaction evidence="4">
        <text>uridine(2605) in 23S rRNA = pseudouridine(2605) in 23S rRNA</text>
        <dbReference type="Rhea" id="RHEA:42520"/>
        <dbReference type="Rhea" id="RHEA-COMP:10095"/>
        <dbReference type="Rhea" id="RHEA-COMP:10096"/>
        <dbReference type="ChEBI" id="CHEBI:65314"/>
        <dbReference type="ChEBI" id="CHEBI:65315"/>
        <dbReference type="EC" id="5.4.99.22"/>
    </reaction>
</comment>
<evidence type="ECO:0000256" key="8">
    <source>
        <dbReference type="SAM" id="MobiDB-lite"/>
    </source>
</evidence>
<feature type="domain" description="RNA-binding S4" evidence="9">
    <location>
        <begin position="28"/>
        <end position="88"/>
    </location>
</feature>
<feature type="compositionally biased region" description="Basic residues" evidence="8">
    <location>
        <begin position="282"/>
        <end position="292"/>
    </location>
</feature>
<dbReference type="PANTHER" id="PTHR47683:SF3">
    <property type="entry name" value="RIBOSOMAL LARGE SUBUNIT PSEUDOURIDINE SYNTHASE B"/>
    <property type="match status" value="1"/>
</dbReference>
<dbReference type="InterPro" id="IPR050343">
    <property type="entry name" value="RsuA_PseudoU_synthase"/>
</dbReference>
<keyword evidence="3 7" id="KW-0413">Isomerase</keyword>
<dbReference type="SUPFAM" id="SSF55174">
    <property type="entry name" value="Alpha-L RNA-binding motif"/>
    <property type="match status" value="1"/>
</dbReference>
<evidence type="ECO:0000256" key="6">
    <source>
        <dbReference type="PROSITE-ProRule" id="PRU00182"/>
    </source>
</evidence>
<evidence type="ECO:0000256" key="3">
    <source>
        <dbReference type="ARBA" id="ARBA00023235"/>
    </source>
</evidence>
<keyword evidence="11" id="KW-1185">Reference proteome</keyword>
<gene>
    <name evidence="10" type="primary">rluB</name>
    <name evidence="10" type="ORF">GCM10009123_02010</name>
</gene>
<keyword evidence="2 6" id="KW-0694">RNA-binding</keyword>
<reference evidence="11" key="1">
    <citation type="journal article" date="2019" name="Int. J. Syst. Evol. Microbiol.">
        <title>The Global Catalogue of Microorganisms (GCM) 10K type strain sequencing project: providing services to taxonomists for standard genome sequencing and annotation.</title>
        <authorList>
            <consortium name="The Broad Institute Genomics Platform"/>
            <consortium name="The Broad Institute Genome Sequencing Center for Infectious Disease"/>
            <person name="Wu L."/>
            <person name="Ma J."/>
        </authorList>
    </citation>
    <scope>NUCLEOTIDE SEQUENCE [LARGE SCALE GENOMIC DNA]</scope>
    <source>
        <strain evidence="11">JCM 16211</strain>
    </source>
</reference>
<evidence type="ECO:0000259" key="9">
    <source>
        <dbReference type="SMART" id="SM00363"/>
    </source>
</evidence>
<name>A0ABP3CD17_9GAMM</name>
<dbReference type="InterPro" id="IPR042092">
    <property type="entry name" value="PsdUridine_s_RsuA/RluB/E/F_cat"/>
</dbReference>
<dbReference type="NCBIfam" id="TIGR00093">
    <property type="entry name" value="pseudouridine synthase"/>
    <property type="match status" value="1"/>
</dbReference>
<evidence type="ECO:0000313" key="11">
    <source>
        <dbReference type="Proteomes" id="UP001501221"/>
    </source>
</evidence>
<proteinExistence type="inferred from homology"/>
<dbReference type="Gene3D" id="3.10.290.10">
    <property type="entry name" value="RNA-binding S4 domain"/>
    <property type="match status" value="1"/>
</dbReference>
<dbReference type="InterPro" id="IPR020103">
    <property type="entry name" value="PsdUridine_synth_cat_dom_sf"/>
</dbReference>
<dbReference type="InterPro" id="IPR018496">
    <property type="entry name" value="PsdUridine_synth_RsuA/RluB_CS"/>
</dbReference>
<dbReference type="RefSeq" id="WP_343985336.1">
    <property type="nucleotide sequence ID" value="NZ_BAAAFM010000001.1"/>
</dbReference>
<evidence type="ECO:0000256" key="5">
    <source>
        <dbReference type="ARBA" id="ARBA00037383"/>
    </source>
</evidence>
<evidence type="ECO:0000313" key="10">
    <source>
        <dbReference type="EMBL" id="GAA0198350.1"/>
    </source>
</evidence>
<dbReference type="Gene3D" id="3.30.70.1560">
    <property type="entry name" value="Alpha-L RNA-binding motif"/>
    <property type="match status" value="1"/>
</dbReference>
<dbReference type="InterPro" id="IPR000748">
    <property type="entry name" value="PsdUridine_synth_RsuA/RluB/E/F"/>
</dbReference>
<evidence type="ECO:0000256" key="2">
    <source>
        <dbReference type="ARBA" id="ARBA00022884"/>
    </source>
</evidence>
<organism evidence="10 11">
    <name type="scientific">Kangiella japonica</name>
    <dbReference type="NCBI Taxonomy" id="647384"/>
    <lineage>
        <taxon>Bacteria</taxon>
        <taxon>Pseudomonadati</taxon>
        <taxon>Pseudomonadota</taxon>
        <taxon>Gammaproteobacteria</taxon>
        <taxon>Kangiellales</taxon>
        <taxon>Kangiellaceae</taxon>
        <taxon>Kangiella</taxon>
    </lineage>
</organism>
<dbReference type="PANTHER" id="PTHR47683">
    <property type="entry name" value="PSEUDOURIDINE SYNTHASE FAMILY PROTEIN-RELATED"/>
    <property type="match status" value="1"/>
</dbReference>
<dbReference type="SUPFAM" id="SSF55120">
    <property type="entry name" value="Pseudouridine synthase"/>
    <property type="match status" value="1"/>
</dbReference>
<evidence type="ECO:0000256" key="1">
    <source>
        <dbReference type="ARBA" id="ARBA00008348"/>
    </source>
</evidence>
<dbReference type="CDD" id="cd02556">
    <property type="entry name" value="PseudoU_synth_RluB"/>
    <property type="match status" value="1"/>
</dbReference>
<dbReference type="SMART" id="SM00363">
    <property type="entry name" value="S4"/>
    <property type="match status" value="1"/>
</dbReference>
<dbReference type="EC" id="5.4.99.-" evidence="7"/>
<accession>A0ABP3CD17</accession>
<protein>
    <recommendedName>
        <fullName evidence="7">Pseudouridine synthase</fullName>
        <ecNumber evidence="7">5.4.99.-</ecNumber>
    </recommendedName>
</protein>
<dbReference type="Pfam" id="PF00849">
    <property type="entry name" value="PseudoU_synth_2"/>
    <property type="match status" value="1"/>
</dbReference>
<feature type="compositionally biased region" description="Basic and acidic residues" evidence="8">
    <location>
        <begin position="1"/>
        <end position="31"/>
    </location>
</feature>
<dbReference type="EMBL" id="BAAAFM010000001">
    <property type="protein sequence ID" value="GAA0198350.1"/>
    <property type="molecule type" value="Genomic_DNA"/>
</dbReference>
<comment type="function">
    <text evidence="5">Responsible for synthesis of pseudouridine from uracil-2605 in 23S ribosomal RNA.</text>
</comment>
<comment type="similarity">
    <text evidence="1 7">Belongs to the pseudouridine synthase RsuA family.</text>
</comment>
<evidence type="ECO:0000256" key="7">
    <source>
        <dbReference type="RuleBase" id="RU003887"/>
    </source>
</evidence>
<dbReference type="Pfam" id="PF01479">
    <property type="entry name" value="S4"/>
    <property type="match status" value="1"/>
</dbReference>
<dbReference type="InterPro" id="IPR036986">
    <property type="entry name" value="S4_RNA-bd_sf"/>
</dbReference>
<dbReference type="Proteomes" id="UP001501221">
    <property type="component" value="Unassembled WGS sequence"/>
</dbReference>
<dbReference type="PROSITE" id="PS50889">
    <property type="entry name" value="S4"/>
    <property type="match status" value="1"/>
</dbReference>
<feature type="region of interest" description="Disordered" evidence="8">
    <location>
        <begin position="1"/>
        <end position="33"/>
    </location>
</feature>
<sequence length="292" mass="33235">MSKEKSMSKQDREHKPKSEAKSRSEKTEKLQKILANAGLGSRRELEKWIADGRVSVNGSIASLGERASDKDTIRVDGRVIKIKPSDEVYTRIIAYHKPLGEVSTQKDPEGRPTVFESLPRTSFGRWISIGRLDINTTGLLLFTNNGELAHRLMHPSYQVERKYAVRIHGEVTDEMIKNLKDGVLIDGDLCKFNFIQPGGGEGANQWFDVGLSEGKNREVRKLWQSQDVDVSRLIRIEYGPVELPKSLSRGRWMDLTADQINKVAELVKLDVNPRKEQPKPKGSQRKNIWRRH</sequence>
<dbReference type="InterPro" id="IPR006145">
    <property type="entry name" value="PsdUridine_synth_RsuA/RluA"/>
</dbReference>
<dbReference type="InterPro" id="IPR002942">
    <property type="entry name" value="S4_RNA-bd"/>
</dbReference>
<dbReference type="InterPro" id="IPR020094">
    <property type="entry name" value="TruA/RsuA/RluB/E/F_N"/>
</dbReference>
<dbReference type="CDD" id="cd00165">
    <property type="entry name" value="S4"/>
    <property type="match status" value="1"/>
</dbReference>
<dbReference type="NCBIfam" id="NF007976">
    <property type="entry name" value="PRK10700.1"/>
    <property type="match status" value="1"/>
</dbReference>
<dbReference type="PROSITE" id="PS01149">
    <property type="entry name" value="PSI_RSU"/>
    <property type="match status" value="1"/>
</dbReference>
<comment type="caution">
    <text evidence="10">The sequence shown here is derived from an EMBL/GenBank/DDBJ whole genome shotgun (WGS) entry which is preliminary data.</text>
</comment>
<feature type="region of interest" description="Disordered" evidence="8">
    <location>
        <begin position="272"/>
        <end position="292"/>
    </location>
</feature>
<evidence type="ECO:0000256" key="4">
    <source>
        <dbReference type="ARBA" id="ARBA00036944"/>
    </source>
</evidence>